<dbReference type="PROSITE" id="PS51257">
    <property type="entry name" value="PROKAR_LIPOPROTEIN"/>
    <property type="match status" value="1"/>
</dbReference>
<dbReference type="AlphaFoldDB" id="A0A5D0QU02"/>
<dbReference type="EMBL" id="VSKL01000005">
    <property type="protein sequence ID" value="TYB71908.1"/>
    <property type="molecule type" value="Genomic_DNA"/>
</dbReference>
<dbReference type="PANTHER" id="PTHR12147">
    <property type="entry name" value="METALLOPEPTIDASE M28 FAMILY MEMBER"/>
    <property type="match status" value="1"/>
</dbReference>
<organism evidence="2 3">
    <name type="scientific">Bizionia algoritergicola</name>
    <dbReference type="NCBI Taxonomy" id="291187"/>
    <lineage>
        <taxon>Bacteria</taxon>
        <taxon>Pseudomonadati</taxon>
        <taxon>Bacteroidota</taxon>
        <taxon>Flavobacteriia</taxon>
        <taxon>Flavobacteriales</taxon>
        <taxon>Flavobacteriaceae</taxon>
        <taxon>Bizionia</taxon>
    </lineage>
</organism>
<evidence type="ECO:0000313" key="2">
    <source>
        <dbReference type="EMBL" id="TYB71908.1"/>
    </source>
</evidence>
<dbReference type="RefSeq" id="WP_066253482.1">
    <property type="nucleotide sequence ID" value="NZ_VSKL01000005.1"/>
</dbReference>
<comment type="caution">
    <text evidence="2">The sequence shown here is derived from an EMBL/GenBank/DDBJ whole genome shotgun (WGS) entry which is preliminary data.</text>
</comment>
<sequence>MKKLILLFVAISIFSCKTKQENQQVKTVENITITASEVKETVSFLASDDQMGRGTGSVGIDVSANYIEKQLKEFGINPYYDTYRDHFKVQEMDAYNVVGFLEGTDATLKNEIIIIGAHYDHIGTKANRIESDSIANGANDNAAGTSSVLAMARYFGAKKTNKRSLMFVLFSAEEMGLLGSKHLANRLKGENANLYTVVNMEMIGVPFKDRDYVAFVTGYGKSNMAEKINGYIGSNFLGESEVAKQYNLFKASDNYPFYEVFKMPSHTISSCDLSNYDFYHHVGDEIDKLDYDHMASLINQLIPGIEKMSNTATQEIKMNDE</sequence>
<protein>
    <submittedName>
        <fullName evidence="2">M28 family peptidase</fullName>
    </submittedName>
</protein>
<dbReference type="InterPro" id="IPR045175">
    <property type="entry name" value="M28_fam"/>
</dbReference>
<dbReference type="SUPFAM" id="SSF53187">
    <property type="entry name" value="Zn-dependent exopeptidases"/>
    <property type="match status" value="1"/>
</dbReference>
<dbReference type="Pfam" id="PF04389">
    <property type="entry name" value="Peptidase_M28"/>
    <property type="match status" value="1"/>
</dbReference>
<proteinExistence type="predicted"/>
<accession>A0A5D0QU02</accession>
<feature type="domain" description="Peptidase M28" evidence="1">
    <location>
        <begin position="96"/>
        <end position="296"/>
    </location>
</feature>
<name>A0A5D0QU02_9FLAO</name>
<dbReference type="PANTHER" id="PTHR12147:SF26">
    <property type="entry name" value="PEPTIDASE M28 DOMAIN-CONTAINING PROTEIN"/>
    <property type="match status" value="1"/>
</dbReference>
<evidence type="ECO:0000259" key="1">
    <source>
        <dbReference type="Pfam" id="PF04389"/>
    </source>
</evidence>
<keyword evidence="3" id="KW-1185">Reference proteome</keyword>
<evidence type="ECO:0000313" key="3">
    <source>
        <dbReference type="Proteomes" id="UP000324358"/>
    </source>
</evidence>
<dbReference type="InterPro" id="IPR007484">
    <property type="entry name" value="Peptidase_M28"/>
</dbReference>
<dbReference type="Proteomes" id="UP000324358">
    <property type="component" value="Unassembled WGS sequence"/>
</dbReference>
<dbReference type="Gene3D" id="3.40.630.10">
    <property type="entry name" value="Zn peptidases"/>
    <property type="match status" value="1"/>
</dbReference>
<dbReference type="GO" id="GO:0008235">
    <property type="term" value="F:metalloexopeptidase activity"/>
    <property type="evidence" value="ECO:0007669"/>
    <property type="project" value="InterPro"/>
</dbReference>
<dbReference type="GO" id="GO:0006508">
    <property type="term" value="P:proteolysis"/>
    <property type="evidence" value="ECO:0007669"/>
    <property type="project" value="InterPro"/>
</dbReference>
<dbReference type="OrthoDB" id="9764939at2"/>
<reference evidence="2 3" key="1">
    <citation type="submission" date="2019-08" db="EMBL/GenBank/DDBJ databases">
        <title>Genomes of Antarctic Bizionia species.</title>
        <authorList>
            <person name="Bowman J.P."/>
        </authorList>
    </citation>
    <scope>NUCLEOTIDE SEQUENCE [LARGE SCALE GENOMIC DNA]</scope>
    <source>
        <strain evidence="2 3">APA-1</strain>
    </source>
</reference>
<gene>
    <name evidence="2" type="ORF">ES675_12110</name>
</gene>